<reference evidence="1 2" key="1">
    <citation type="journal article" date="2019" name="Int. J. Syst. Evol. Microbiol.">
        <title>The Global Catalogue of Microorganisms (GCM) 10K type strain sequencing project: providing services to taxonomists for standard genome sequencing and annotation.</title>
        <authorList>
            <consortium name="The Broad Institute Genomics Platform"/>
            <consortium name="The Broad Institute Genome Sequencing Center for Infectious Disease"/>
            <person name="Wu L."/>
            <person name="Ma J."/>
        </authorList>
    </citation>
    <scope>NUCLEOTIDE SEQUENCE [LARGE SCALE GENOMIC DNA]</scope>
    <source>
        <strain evidence="1 2">CGMCC 1.12720</strain>
    </source>
</reference>
<gene>
    <name evidence="1" type="ORF">GCM10011375_05600</name>
</gene>
<comment type="caution">
    <text evidence="1">The sequence shown here is derived from an EMBL/GenBank/DDBJ whole genome shotgun (WGS) entry which is preliminary data.</text>
</comment>
<protein>
    <submittedName>
        <fullName evidence="1">Uncharacterized protein</fullName>
    </submittedName>
</protein>
<accession>A0ACB5PMG5</accession>
<keyword evidence="2" id="KW-1185">Reference proteome</keyword>
<proteinExistence type="predicted"/>
<sequence length="864" mass="91594">MRAFILGLIPLVFSIAANAQLVESFADGNLNQNPTWAGDEGSFQVSGEQLQSNGPATTGTTLQLVTASTAASGVTWEFYANLRLATSGGNLADVWLMADQASLKTSGTKGYFVRLGGTPDEISLFRQDATGSPVYVINGQDGTLKSANNNVVRVRVTRSAQNVWVLEHDLAGGQNFASGGTATDATHQRSAFFGVRLTYSSANNRNFYFDDFRITDTVPPALLSATPTGPHQLDALFSENLDAISAASFRLVAGPAVLTAQTDADNPALVHLTLGGNFPLGNNTLEARNITDANGIVAAGPLTAAFVNQGFAVVPAFNQVLITEIMADDTPVVGLPASEYIEIHNPTASTVLDLAGLRLLKPGSATAAVFLAGAVLLPGEYAVVCGSTRVSQFAAFGKVFGLTNFPSLSNAGDQLVLRARNGQTLFEITYSDTWYKDLRKKEGGWSLEMVDAANPCAGSSNWTASTNDSGGTPGRVNAVRTTNPDRTAPTLQRAVALTPTTVRLVFGEKLDSLANTNVGLYALTPAVPITRIVPQGPDFRAVDLLLATNLPPNQPLTVAVHRATDCAGNGAGPITSTAFALPIAATAGDVVINEILFNPRTGGVDFVELLNRSANYLDVQGWQLGVEQAAGLSASPISAEPYGLAPGQLLVLTTRPDVVQSEYPTHDPAAFLTMASFPSLPDDAATVVVLDAKGQTIDRFSYDEKLHLPLLSDRNGVSLERIRAAEPSVGGNFHSAASAVGYGTPGRPNSQYQADPTGAKLFQIEPEIFTPDEDGQQDFTTLTYRFDYPGYAASITVYDAQGRLTRRLLRNETLPNSGFLRWDGLTDQGRKAAIGPYVLLIELYRVAGGETHTYKRNVVLGGRF</sequence>
<organism evidence="1 2">
    <name type="scientific">Hymenobacter qilianensis</name>
    <dbReference type="NCBI Taxonomy" id="1385715"/>
    <lineage>
        <taxon>Bacteria</taxon>
        <taxon>Pseudomonadati</taxon>
        <taxon>Bacteroidota</taxon>
        <taxon>Cytophagia</taxon>
        <taxon>Cytophagales</taxon>
        <taxon>Hymenobacteraceae</taxon>
        <taxon>Hymenobacter</taxon>
    </lineage>
</organism>
<name>A0ACB5PMG5_9BACT</name>
<evidence type="ECO:0000313" key="2">
    <source>
        <dbReference type="Proteomes" id="UP000605392"/>
    </source>
</evidence>
<dbReference type="EMBL" id="BMFN01000001">
    <property type="protein sequence ID" value="GGF52958.1"/>
    <property type="molecule type" value="Genomic_DNA"/>
</dbReference>
<evidence type="ECO:0000313" key="1">
    <source>
        <dbReference type="EMBL" id="GGF52958.1"/>
    </source>
</evidence>
<dbReference type="Proteomes" id="UP000605392">
    <property type="component" value="Unassembled WGS sequence"/>
</dbReference>